<keyword evidence="7" id="KW-0539">Nucleus</keyword>
<dbReference type="EMBL" id="MU001632">
    <property type="protein sequence ID" value="KAF2486054.1"/>
    <property type="molecule type" value="Genomic_DNA"/>
</dbReference>
<evidence type="ECO:0000256" key="1">
    <source>
        <dbReference type="ARBA" id="ARBA00004123"/>
    </source>
</evidence>
<dbReference type="GO" id="GO:0005684">
    <property type="term" value="C:U2-type spliceosomal complex"/>
    <property type="evidence" value="ECO:0007669"/>
    <property type="project" value="TreeGrafter"/>
</dbReference>
<feature type="compositionally biased region" description="Basic and acidic residues" evidence="8">
    <location>
        <begin position="365"/>
        <end position="393"/>
    </location>
</feature>
<dbReference type="OrthoDB" id="21123at2759"/>
<dbReference type="PANTHER" id="PTHR16196">
    <property type="entry name" value="CELL CYCLE CONTROL PROTEIN CWF25"/>
    <property type="match status" value="1"/>
</dbReference>
<feature type="compositionally biased region" description="Basic and acidic residues" evidence="8">
    <location>
        <begin position="315"/>
        <end position="324"/>
    </location>
</feature>
<dbReference type="AlphaFoldDB" id="A0A6A6Q242"/>
<dbReference type="Pfam" id="PF12542">
    <property type="entry name" value="CWC25"/>
    <property type="match status" value="1"/>
</dbReference>
<feature type="compositionally biased region" description="Basic residues" evidence="8">
    <location>
        <begin position="221"/>
        <end position="233"/>
    </location>
</feature>
<dbReference type="GeneID" id="54473569"/>
<dbReference type="InterPro" id="IPR019339">
    <property type="entry name" value="CIR_N_dom"/>
</dbReference>
<feature type="compositionally biased region" description="Basic and acidic residues" evidence="8">
    <location>
        <begin position="249"/>
        <end position="272"/>
    </location>
</feature>
<sequence>MGGDLNLKKSWHPNLMSNQKRVYEEEKKALDERKKIDQVLKEREEERKILELQRLQEASGGAKVVDKVHWMYNDSRAGGLGGAGGVSEEMEGYLLGKRRLGGLVKRSETESLKKDAGGNAGEQGFMALNGNANTARDTMAKVANDPMLAIKKQEQAAYEAMMNDPAKRRLLMQAAGKTEDDGKDKEKEGKHRHRHRHRHRDEDGHRSKRRRYSDEGEERRSRSHRSHRHRRRSPSPSDSRSRSRTPPRRRYEDAGRSRDERKSRSRRERDYTPSRSRSRSPPRRRDDDERKDRRRSYPSPRRSGSSDSRSPYRRKKDDDYDDKRRPSHRKSYTSPPKDNDKAATDADAERAARLAAMQSNASELESDRKARLAEIEAREAKQREEEDKKRSETGRFMSGVRKNAEGVDMGRRLQGRGGRMEED</sequence>
<comment type="similarity">
    <text evidence="2">Belongs to the CWC25 family.</text>
</comment>
<proteinExistence type="inferred from homology"/>
<evidence type="ECO:0000256" key="7">
    <source>
        <dbReference type="ARBA" id="ARBA00023242"/>
    </source>
</evidence>
<evidence type="ECO:0000256" key="8">
    <source>
        <dbReference type="SAM" id="MobiDB-lite"/>
    </source>
</evidence>
<feature type="compositionally biased region" description="Basic residues" evidence="8">
    <location>
        <begin position="190"/>
        <end position="199"/>
    </location>
</feature>
<feature type="compositionally biased region" description="Basic and acidic residues" evidence="8">
    <location>
        <begin position="337"/>
        <end position="352"/>
    </location>
</feature>
<feature type="region of interest" description="Disordered" evidence="8">
    <location>
        <begin position="160"/>
        <end position="423"/>
    </location>
</feature>
<dbReference type="RefSeq" id="XP_033592623.1">
    <property type="nucleotide sequence ID" value="XM_033732567.1"/>
</dbReference>
<feature type="compositionally biased region" description="Basic and acidic residues" evidence="8">
    <location>
        <begin position="402"/>
        <end position="411"/>
    </location>
</feature>
<evidence type="ECO:0000256" key="4">
    <source>
        <dbReference type="ARBA" id="ARBA00022728"/>
    </source>
</evidence>
<evidence type="ECO:0000256" key="3">
    <source>
        <dbReference type="ARBA" id="ARBA00022664"/>
    </source>
</evidence>
<gene>
    <name evidence="10" type="ORF">BDY17DRAFT_290783</name>
</gene>
<keyword evidence="11" id="KW-1185">Reference proteome</keyword>
<dbReference type="GO" id="GO:0000398">
    <property type="term" value="P:mRNA splicing, via spliceosome"/>
    <property type="evidence" value="ECO:0007669"/>
    <property type="project" value="TreeGrafter"/>
</dbReference>
<protein>
    <submittedName>
        <fullName evidence="10">Pre-mRNA splicing factor-domain-containing protein</fullName>
    </submittedName>
</protein>
<accession>A0A6A6Q242</accession>
<keyword evidence="3" id="KW-0507">mRNA processing</keyword>
<organism evidence="10 11">
    <name type="scientific">Neohortaea acidophila</name>
    <dbReference type="NCBI Taxonomy" id="245834"/>
    <lineage>
        <taxon>Eukaryota</taxon>
        <taxon>Fungi</taxon>
        <taxon>Dikarya</taxon>
        <taxon>Ascomycota</taxon>
        <taxon>Pezizomycotina</taxon>
        <taxon>Dothideomycetes</taxon>
        <taxon>Dothideomycetidae</taxon>
        <taxon>Mycosphaerellales</taxon>
        <taxon>Teratosphaeriaceae</taxon>
        <taxon>Neohortaea</taxon>
    </lineage>
</organism>
<evidence type="ECO:0000313" key="10">
    <source>
        <dbReference type="EMBL" id="KAF2486054.1"/>
    </source>
</evidence>
<keyword evidence="6" id="KW-0508">mRNA splicing</keyword>
<feature type="compositionally biased region" description="Low complexity" evidence="8">
    <location>
        <begin position="297"/>
        <end position="309"/>
    </location>
</feature>
<dbReference type="InterPro" id="IPR051376">
    <property type="entry name" value="CWC25_splicing_factor"/>
</dbReference>
<dbReference type="Proteomes" id="UP000799767">
    <property type="component" value="Unassembled WGS sequence"/>
</dbReference>
<feature type="domain" description="CBF1-interacting co-repressor CIR N-terminal" evidence="9">
    <location>
        <begin position="10"/>
        <end position="46"/>
    </location>
</feature>
<dbReference type="Pfam" id="PF10197">
    <property type="entry name" value="Cir_N"/>
    <property type="match status" value="1"/>
</dbReference>
<evidence type="ECO:0000259" key="9">
    <source>
        <dbReference type="SMART" id="SM01083"/>
    </source>
</evidence>
<reference evidence="10" key="1">
    <citation type="journal article" date="2020" name="Stud. Mycol.">
        <title>101 Dothideomycetes genomes: a test case for predicting lifestyles and emergence of pathogens.</title>
        <authorList>
            <person name="Haridas S."/>
            <person name="Albert R."/>
            <person name="Binder M."/>
            <person name="Bloem J."/>
            <person name="Labutti K."/>
            <person name="Salamov A."/>
            <person name="Andreopoulos B."/>
            <person name="Baker S."/>
            <person name="Barry K."/>
            <person name="Bills G."/>
            <person name="Bluhm B."/>
            <person name="Cannon C."/>
            <person name="Castanera R."/>
            <person name="Culley D."/>
            <person name="Daum C."/>
            <person name="Ezra D."/>
            <person name="Gonzalez J."/>
            <person name="Henrissat B."/>
            <person name="Kuo A."/>
            <person name="Liang C."/>
            <person name="Lipzen A."/>
            <person name="Lutzoni F."/>
            <person name="Magnuson J."/>
            <person name="Mondo S."/>
            <person name="Nolan M."/>
            <person name="Ohm R."/>
            <person name="Pangilinan J."/>
            <person name="Park H.-J."/>
            <person name="Ramirez L."/>
            <person name="Alfaro M."/>
            <person name="Sun H."/>
            <person name="Tritt A."/>
            <person name="Yoshinaga Y."/>
            <person name="Zwiers L.-H."/>
            <person name="Turgeon B."/>
            <person name="Goodwin S."/>
            <person name="Spatafora J."/>
            <person name="Crous P."/>
            <person name="Grigoriev I."/>
        </authorList>
    </citation>
    <scope>NUCLEOTIDE SEQUENCE</scope>
    <source>
        <strain evidence="10">CBS 113389</strain>
    </source>
</reference>
<evidence type="ECO:0000256" key="2">
    <source>
        <dbReference type="ARBA" id="ARBA00006695"/>
    </source>
</evidence>
<name>A0A6A6Q242_9PEZI</name>
<evidence type="ECO:0000313" key="11">
    <source>
        <dbReference type="Proteomes" id="UP000799767"/>
    </source>
</evidence>
<keyword evidence="5" id="KW-0175">Coiled coil</keyword>
<dbReference type="SMART" id="SM01083">
    <property type="entry name" value="Cir_N"/>
    <property type="match status" value="1"/>
</dbReference>
<feature type="compositionally biased region" description="Basic and acidic residues" evidence="8">
    <location>
        <begin position="177"/>
        <end position="189"/>
    </location>
</feature>
<comment type="subcellular location">
    <subcellularLocation>
        <location evidence="1">Nucleus</location>
    </subcellularLocation>
</comment>
<dbReference type="PANTHER" id="PTHR16196:SF0">
    <property type="entry name" value="PRE-MRNA-SPLICING FACTOR CWC25 HOMOLOG"/>
    <property type="match status" value="1"/>
</dbReference>
<evidence type="ECO:0000256" key="5">
    <source>
        <dbReference type="ARBA" id="ARBA00023054"/>
    </source>
</evidence>
<keyword evidence="4" id="KW-0747">Spliceosome</keyword>
<evidence type="ECO:0000256" key="6">
    <source>
        <dbReference type="ARBA" id="ARBA00023187"/>
    </source>
</evidence>
<dbReference type="InterPro" id="IPR022209">
    <property type="entry name" value="CWC25"/>
</dbReference>